<proteinExistence type="evidence at transcript level"/>
<sequence>MMRVALFYIFVGLFGDIMCNNNDPNVCYSDDYPNEGYTRSCSRLCSTGHSYEKRPYTDGTFCFVNREDGSLYYLGHCKGGQCVPENRGAGGNLPHQWDGKYHQCDDITTTEVVKNCTYVCKKERDPWELPLYFYGIYEGKCELETEVGICRSGVCHSGSQFPKIDNDALPIPSK</sequence>
<reference evidence="2" key="1">
    <citation type="journal article" date="2015" name="Sci. Rep.">
        <title>Tissue- and time-dependent transcription in Ixodes ricinus salivary glands and midguts when blood feeding on the vertebrate host.</title>
        <authorList>
            <person name="Kotsyfakis M."/>
            <person name="Schwarz A."/>
            <person name="Erhart J."/>
            <person name="Ribeiro J.M."/>
        </authorList>
    </citation>
    <scope>NUCLEOTIDE SEQUENCE</scope>
    <source>
        <tissue evidence="2">Salivary gland and midgut</tissue>
    </source>
</reference>
<accession>V5GH27</accession>
<feature type="signal peptide" evidence="1">
    <location>
        <begin position="1"/>
        <end position="19"/>
    </location>
</feature>
<protein>
    <recommendedName>
        <fullName evidence="3">Basic tail protein</fullName>
    </recommendedName>
</protein>
<evidence type="ECO:0008006" key="3">
    <source>
        <dbReference type="Google" id="ProtNLM"/>
    </source>
</evidence>
<name>V5GH27_IXORI</name>
<dbReference type="EMBL" id="GANP01014968">
    <property type="protein sequence ID" value="JAB69500.1"/>
    <property type="molecule type" value="mRNA"/>
</dbReference>
<keyword evidence="1" id="KW-0732">Signal</keyword>
<evidence type="ECO:0000313" key="2">
    <source>
        <dbReference type="EMBL" id="JAB69500.1"/>
    </source>
</evidence>
<feature type="chain" id="PRO_5004733850" description="Basic tail protein" evidence="1">
    <location>
        <begin position="20"/>
        <end position="174"/>
    </location>
</feature>
<evidence type="ECO:0000256" key="1">
    <source>
        <dbReference type="SAM" id="SignalP"/>
    </source>
</evidence>
<dbReference type="AlphaFoldDB" id="V5GH27"/>
<organism evidence="2">
    <name type="scientific">Ixodes ricinus</name>
    <name type="common">Common tick</name>
    <name type="synonym">Acarus ricinus</name>
    <dbReference type="NCBI Taxonomy" id="34613"/>
    <lineage>
        <taxon>Eukaryota</taxon>
        <taxon>Metazoa</taxon>
        <taxon>Ecdysozoa</taxon>
        <taxon>Arthropoda</taxon>
        <taxon>Chelicerata</taxon>
        <taxon>Arachnida</taxon>
        <taxon>Acari</taxon>
        <taxon>Parasitiformes</taxon>
        <taxon>Ixodida</taxon>
        <taxon>Ixodoidea</taxon>
        <taxon>Ixodidae</taxon>
        <taxon>Ixodinae</taxon>
        <taxon>Ixodes</taxon>
    </lineage>
</organism>